<evidence type="ECO:0000259" key="1">
    <source>
        <dbReference type="Pfam" id="PF21787"/>
    </source>
</evidence>
<dbReference type="InterPro" id="IPR048365">
    <property type="entry name" value="TNP-like_RNaseH_N"/>
</dbReference>
<organism evidence="2 3">
    <name type="scientific">Plakobranchus ocellatus</name>
    <dbReference type="NCBI Taxonomy" id="259542"/>
    <lineage>
        <taxon>Eukaryota</taxon>
        <taxon>Metazoa</taxon>
        <taxon>Spiralia</taxon>
        <taxon>Lophotrochozoa</taxon>
        <taxon>Mollusca</taxon>
        <taxon>Gastropoda</taxon>
        <taxon>Heterobranchia</taxon>
        <taxon>Euthyneura</taxon>
        <taxon>Panpulmonata</taxon>
        <taxon>Sacoglossa</taxon>
        <taxon>Placobranchoidea</taxon>
        <taxon>Plakobranchidae</taxon>
        <taxon>Plakobranchus</taxon>
    </lineage>
</organism>
<dbReference type="Pfam" id="PF21787">
    <property type="entry name" value="TNP-like_RNaseH_N"/>
    <property type="match status" value="1"/>
</dbReference>
<evidence type="ECO:0000313" key="3">
    <source>
        <dbReference type="Proteomes" id="UP000735302"/>
    </source>
</evidence>
<sequence length="126" mass="14672">MSLNVLLVTMSGMTMWKELRISDDLQQDDEACKLHHPFMVRGMMSTWKQPSGYFLSHSTIKPKVLHRVLITLLKSCNPWTSHKKQISGDRTFNNCSMFRNIGVTIDKPYFIHLESDILVMVDPRIY</sequence>
<dbReference type="Proteomes" id="UP000735302">
    <property type="component" value="Unassembled WGS sequence"/>
</dbReference>
<accession>A0AAV4DCH2</accession>
<reference evidence="2 3" key="1">
    <citation type="journal article" date="2021" name="Elife">
        <title>Chloroplast acquisition without the gene transfer in kleptoplastic sea slugs, Plakobranchus ocellatus.</title>
        <authorList>
            <person name="Maeda T."/>
            <person name="Takahashi S."/>
            <person name="Yoshida T."/>
            <person name="Shimamura S."/>
            <person name="Takaki Y."/>
            <person name="Nagai Y."/>
            <person name="Toyoda A."/>
            <person name="Suzuki Y."/>
            <person name="Arimoto A."/>
            <person name="Ishii H."/>
            <person name="Satoh N."/>
            <person name="Nishiyama T."/>
            <person name="Hasebe M."/>
            <person name="Maruyama T."/>
            <person name="Minagawa J."/>
            <person name="Obokata J."/>
            <person name="Shigenobu S."/>
        </authorList>
    </citation>
    <scope>NUCLEOTIDE SEQUENCE [LARGE SCALE GENOMIC DNA]</scope>
</reference>
<comment type="caution">
    <text evidence="2">The sequence shown here is derived from an EMBL/GenBank/DDBJ whole genome shotgun (WGS) entry which is preliminary data.</text>
</comment>
<proteinExistence type="predicted"/>
<keyword evidence="3" id="KW-1185">Reference proteome</keyword>
<dbReference type="EMBL" id="BLXT01007728">
    <property type="protein sequence ID" value="GFO41899.1"/>
    <property type="molecule type" value="Genomic_DNA"/>
</dbReference>
<feature type="domain" description="Transposable element P transposase-like RNase H" evidence="1">
    <location>
        <begin position="37"/>
        <end position="102"/>
    </location>
</feature>
<name>A0AAV4DCH2_9GAST</name>
<protein>
    <recommendedName>
        <fullName evidence="1">Transposable element P transposase-like RNase H domain-containing protein</fullName>
    </recommendedName>
</protein>
<gene>
    <name evidence="2" type="ORF">PoB_006840400</name>
</gene>
<evidence type="ECO:0000313" key="2">
    <source>
        <dbReference type="EMBL" id="GFO41899.1"/>
    </source>
</evidence>
<dbReference type="AlphaFoldDB" id="A0AAV4DCH2"/>